<accession>A0A1H6MTI3</accession>
<dbReference type="GO" id="GO:0003700">
    <property type="term" value="F:DNA-binding transcription factor activity"/>
    <property type="evidence" value="ECO:0007669"/>
    <property type="project" value="InterPro"/>
</dbReference>
<sequence length="163" mass="17987">MKLEAFFPYRIAVTAEAFSRQLVAVYGRTHGLSREEWRLLFLLEDAGKLDSLELAQRTSLDKVQVSRAATRLEAKGLITRAVLGSDRRLRDYRITPEGEALFTRVFAEVEARAQEILDAMPPHDREALTRGIAALDRAIAAVTHPETGHGTSFPRPGGTGTGT</sequence>
<evidence type="ECO:0000313" key="6">
    <source>
        <dbReference type="EMBL" id="SEI05323.1"/>
    </source>
</evidence>
<name>A0A1H6MTI3_9RHOB</name>
<dbReference type="InterPro" id="IPR023187">
    <property type="entry name" value="Tscrpt_reg_MarR-type_CS"/>
</dbReference>
<evidence type="ECO:0000259" key="5">
    <source>
        <dbReference type="PROSITE" id="PS50995"/>
    </source>
</evidence>
<dbReference type="PANTHER" id="PTHR33164">
    <property type="entry name" value="TRANSCRIPTIONAL REGULATOR, MARR FAMILY"/>
    <property type="match status" value="1"/>
</dbReference>
<reference evidence="7" key="1">
    <citation type="submission" date="2016-10" db="EMBL/GenBank/DDBJ databases">
        <authorList>
            <person name="Varghese N."/>
            <person name="Submissions S."/>
        </authorList>
    </citation>
    <scope>NUCLEOTIDE SEQUENCE [LARGE SCALE GENOMIC DNA]</scope>
    <source>
        <strain evidence="7">DSM 11593</strain>
    </source>
</reference>
<dbReference type="SUPFAM" id="SSF46785">
    <property type="entry name" value="Winged helix' DNA-binding domain"/>
    <property type="match status" value="1"/>
</dbReference>
<evidence type="ECO:0000256" key="1">
    <source>
        <dbReference type="ARBA" id="ARBA00023015"/>
    </source>
</evidence>
<dbReference type="PRINTS" id="PR00598">
    <property type="entry name" value="HTHMARR"/>
</dbReference>
<dbReference type="GO" id="GO:0003677">
    <property type="term" value="F:DNA binding"/>
    <property type="evidence" value="ECO:0007669"/>
    <property type="project" value="UniProtKB-KW"/>
</dbReference>
<dbReference type="STRING" id="65735.SAMN04488075_2507"/>
<dbReference type="AlphaFoldDB" id="A0A1H6MTI3"/>
<evidence type="ECO:0000256" key="2">
    <source>
        <dbReference type="ARBA" id="ARBA00023125"/>
    </source>
</evidence>
<dbReference type="Gene3D" id="1.10.10.10">
    <property type="entry name" value="Winged helix-like DNA-binding domain superfamily/Winged helix DNA-binding domain"/>
    <property type="match status" value="1"/>
</dbReference>
<dbReference type="InterPro" id="IPR039422">
    <property type="entry name" value="MarR/SlyA-like"/>
</dbReference>
<dbReference type="OrthoDB" id="8906692at2"/>
<dbReference type="InterPro" id="IPR036388">
    <property type="entry name" value="WH-like_DNA-bd_sf"/>
</dbReference>
<evidence type="ECO:0000313" key="7">
    <source>
        <dbReference type="Proteomes" id="UP000199125"/>
    </source>
</evidence>
<keyword evidence="7" id="KW-1185">Reference proteome</keyword>
<organism evidence="6 7">
    <name type="scientific">Paracoccus alkenifer</name>
    <dbReference type="NCBI Taxonomy" id="65735"/>
    <lineage>
        <taxon>Bacteria</taxon>
        <taxon>Pseudomonadati</taxon>
        <taxon>Pseudomonadota</taxon>
        <taxon>Alphaproteobacteria</taxon>
        <taxon>Rhodobacterales</taxon>
        <taxon>Paracoccaceae</taxon>
        <taxon>Paracoccus</taxon>
    </lineage>
</organism>
<dbReference type="InterPro" id="IPR036390">
    <property type="entry name" value="WH_DNA-bd_sf"/>
</dbReference>
<dbReference type="Proteomes" id="UP000199125">
    <property type="component" value="Unassembled WGS sequence"/>
</dbReference>
<dbReference type="RefSeq" id="WP_090848424.1">
    <property type="nucleotide sequence ID" value="NZ_FNXG01000004.1"/>
</dbReference>
<proteinExistence type="predicted"/>
<dbReference type="EMBL" id="FNXG01000004">
    <property type="protein sequence ID" value="SEI05323.1"/>
    <property type="molecule type" value="Genomic_DNA"/>
</dbReference>
<keyword evidence="2 6" id="KW-0238">DNA-binding</keyword>
<dbReference type="Pfam" id="PF12802">
    <property type="entry name" value="MarR_2"/>
    <property type="match status" value="1"/>
</dbReference>
<dbReference type="PROSITE" id="PS01117">
    <property type="entry name" value="HTH_MARR_1"/>
    <property type="match status" value="1"/>
</dbReference>
<dbReference type="GO" id="GO:0006950">
    <property type="term" value="P:response to stress"/>
    <property type="evidence" value="ECO:0007669"/>
    <property type="project" value="TreeGrafter"/>
</dbReference>
<dbReference type="InterPro" id="IPR000835">
    <property type="entry name" value="HTH_MarR-typ"/>
</dbReference>
<evidence type="ECO:0000256" key="3">
    <source>
        <dbReference type="ARBA" id="ARBA00023163"/>
    </source>
</evidence>
<dbReference type="PANTHER" id="PTHR33164:SF57">
    <property type="entry name" value="MARR-FAMILY TRANSCRIPTIONAL REGULATOR"/>
    <property type="match status" value="1"/>
</dbReference>
<dbReference type="SMART" id="SM00347">
    <property type="entry name" value="HTH_MARR"/>
    <property type="match status" value="1"/>
</dbReference>
<feature type="region of interest" description="Disordered" evidence="4">
    <location>
        <begin position="144"/>
        <end position="163"/>
    </location>
</feature>
<protein>
    <submittedName>
        <fullName evidence="6">DNA-binding transcriptional regulator, MarR family</fullName>
    </submittedName>
</protein>
<evidence type="ECO:0000256" key="4">
    <source>
        <dbReference type="SAM" id="MobiDB-lite"/>
    </source>
</evidence>
<keyword evidence="1" id="KW-0805">Transcription regulation</keyword>
<feature type="domain" description="HTH marR-type" evidence="5">
    <location>
        <begin position="1"/>
        <end position="137"/>
    </location>
</feature>
<keyword evidence="3" id="KW-0804">Transcription</keyword>
<dbReference type="PROSITE" id="PS50995">
    <property type="entry name" value="HTH_MARR_2"/>
    <property type="match status" value="1"/>
</dbReference>
<gene>
    <name evidence="6" type="ORF">SAMN04488075_2507</name>
</gene>